<evidence type="ECO:0000256" key="1">
    <source>
        <dbReference type="SAM" id="MobiDB-lite"/>
    </source>
</evidence>
<protein>
    <submittedName>
        <fullName evidence="2">Uncharacterized protein</fullName>
    </submittedName>
</protein>
<accession>A0A2R6X2P8</accession>
<proteinExistence type="predicted"/>
<sequence length="117" mass="13476">MMLTEDKSTSFCAHHEIATAVHCKREIERRKSSDDLFSGSLLQREHRHQGCEARGGRGVERSGKEFSNDHRLPAYHSDRNDLSRSPYEVRVICLSQQTRPPTTHFTDSRDPDMCLMC</sequence>
<dbReference type="Gramene" id="Mp2g21560.1">
    <property type="protein sequence ID" value="Mp2g21560.1.cds1"/>
    <property type="gene ID" value="Mp2g21560"/>
</dbReference>
<reference evidence="3" key="1">
    <citation type="journal article" date="2017" name="Cell">
        <title>Insights into land plant evolution garnered from the Marchantia polymorpha genome.</title>
        <authorList>
            <person name="Bowman J.L."/>
            <person name="Kohchi T."/>
            <person name="Yamato K.T."/>
            <person name="Jenkins J."/>
            <person name="Shu S."/>
            <person name="Ishizaki K."/>
            <person name="Yamaoka S."/>
            <person name="Nishihama R."/>
            <person name="Nakamura Y."/>
            <person name="Berger F."/>
            <person name="Adam C."/>
            <person name="Aki S.S."/>
            <person name="Althoff F."/>
            <person name="Araki T."/>
            <person name="Arteaga-Vazquez M.A."/>
            <person name="Balasubrmanian S."/>
            <person name="Barry K."/>
            <person name="Bauer D."/>
            <person name="Boehm C.R."/>
            <person name="Briginshaw L."/>
            <person name="Caballero-Perez J."/>
            <person name="Catarino B."/>
            <person name="Chen F."/>
            <person name="Chiyoda S."/>
            <person name="Chovatia M."/>
            <person name="Davies K.M."/>
            <person name="Delmans M."/>
            <person name="Demura T."/>
            <person name="Dierschke T."/>
            <person name="Dolan L."/>
            <person name="Dorantes-Acosta A.E."/>
            <person name="Eklund D.M."/>
            <person name="Florent S.N."/>
            <person name="Flores-Sandoval E."/>
            <person name="Fujiyama A."/>
            <person name="Fukuzawa H."/>
            <person name="Galik B."/>
            <person name="Grimanelli D."/>
            <person name="Grimwood J."/>
            <person name="Grossniklaus U."/>
            <person name="Hamada T."/>
            <person name="Haseloff J."/>
            <person name="Hetherington A.J."/>
            <person name="Higo A."/>
            <person name="Hirakawa Y."/>
            <person name="Hundley H.N."/>
            <person name="Ikeda Y."/>
            <person name="Inoue K."/>
            <person name="Inoue S.I."/>
            <person name="Ishida S."/>
            <person name="Jia Q."/>
            <person name="Kakita M."/>
            <person name="Kanazawa T."/>
            <person name="Kawai Y."/>
            <person name="Kawashima T."/>
            <person name="Kennedy M."/>
            <person name="Kinose K."/>
            <person name="Kinoshita T."/>
            <person name="Kohara Y."/>
            <person name="Koide E."/>
            <person name="Komatsu K."/>
            <person name="Kopischke S."/>
            <person name="Kubo M."/>
            <person name="Kyozuka J."/>
            <person name="Lagercrantz U."/>
            <person name="Lin S.S."/>
            <person name="Lindquist E."/>
            <person name="Lipzen A.M."/>
            <person name="Lu C.W."/>
            <person name="De Luna E."/>
            <person name="Martienssen R.A."/>
            <person name="Minamino N."/>
            <person name="Mizutani M."/>
            <person name="Mizutani M."/>
            <person name="Mochizuki N."/>
            <person name="Monte I."/>
            <person name="Mosher R."/>
            <person name="Nagasaki H."/>
            <person name="Nakagami H."/>
            <person name="Naramoto S."/>
            <person name="Nishitani K."/>
            <person name="Ohtani M."/>
            <person name="Okamoto T."/>
            <person name="Okumura M."/>
            <person name="Phillips J."/>
            <person name="Pollak B."/>
            <person name="Reinders A."/>
            <person name="Rovekamp M."/>
            <person name="Sano R."/>
            <person name="Sawa S."/>
            <person name="Schmid M.W."/>
            <person name="Shirakawa M."/>
            <person name="Solano R."/>
            <person name="Spunde A."/>
            <person name="Suetsugu N."/>
            <person name="Sugano S."/>
            <person name="Sugiyama A."/>
            <person name="Sun R."/>
            <person name="Suzuki Y."/>
            <person name="Takenaka M."/>
            <person name="Takezawa D."/>
            <person name="Tomogane H."/>
            <person name="Tsuzuki M."/>
            <person name="Ueda T."/>
            <person name="Umeda M."/>
            <person name="Ward J.M."/>
            <person name="Watanabe Y."/>
            <person name="Yazaki K."/>
            <person name="Yokoyama R."/>
            <person name="Yoshitake Y."/>
            <person name="Yotsui I."/>
            <person name="Zachgo S."/>
            <person name="Schmutz J."/>
        </authorList>
    </citation>
    <scope>NUCLEOTIDE SEQUENCE [LARGE SCALE GENOMIC DNA]</scope>
    <source>
        <strain evidence="3">Tak-1</strain>
    </source>
</reference>
<dbReference type="EMBL" id="KZ772712">
    <property type="protein sequence ID" value="PTQ40378.1"/>
    <property type="molecule type" value="Genomic_DNA"/>
</dbReference>
<name>A0A2R6X2P8_MARPO</name>
<organism evidence="2 3">
    <name type="scientific">Marchantia polymorpha</name>
    <name type="common">Common liverwort</name>
    <name type="synonym">Marchantia aquatica</name>
    <dbReference type="NCBI Taxonomy" id="3197"/>
    <lineage>
        <taxon>Eukaryota</taxon>
        <taxon>Viridiplantae</taxon>
        <taxon>Streptophyta</taxon>
        <taxon>Embryophyta</taxon>
        <taxon>Marchantiophyta</taxon>
        <taxon>Marchantiopsida</taxon>
        <taxon>Marchantiidae</taxon>
        <taxon>Marchantiales</taxon>
        <taxon>Marchantiaceae</taxon>
        <taxon>Marchantia</taxon>
    </lineage>
</organism>
<evidence type="ECO:0000313" key="3">
    <source>
        <dbReference type="Proteomes" id="UP000244005"/>
    </source>
</evidence>
<feature type="compositionally biased region" description="Basic and acidic residues" evidence="1">
    <location>
        <begin position="48"/>
        <end position="81"/>
    </location>
</feature>
<dbReference type="Proteomes" id="UP000244005">
    <property type="component" value="Unassembled WGS sequence"/>
</dbReference>
<evidence type="ECO:0000313" key="2">
    <source>
        <dbReference type="EMBL" id="PTQ40378.1"/>
    </source>
</evidence>
<dbReference type="AlphaFoldDB" id="A0A2R6X2P8"/>
<keyword evidence="3" id="KW-1185">Reference proteome</keyword>
<gene>
    <name evidence="2" type="ORF">MARPO_0040s0058</name>
</gene>
<feature type="region of interest" description="Disordered" evidence="1">
    <location>
        <begin position="47"/>
        <end position="81"/>
    </location>
</feature>